<keyword evidence="2" id="KW-1185">Reference proteome</keyword>
<reference evidence="1" key="1">
    <citation type="journal article" date="2020" name="Stud. Mycol.">
        <title>101 Dothideomycetes genomes: a test case for predicting lifestyles and emergence of pathogens.</title>
        <authorList>
            <person name="Haridas S."/>
            <person name="Albert R."/>
            <person name="Binder M."/>
            <person name="Bloem J."/>
            <person name="Labutti K."/>
            <person name="Salamov A."/>
            <person name="Andreopoulos B."/>
            <person name="Baker S."/>
            <person name="Barry K."/>
            <person name="Bills G."/>
            <person name="Bluhm B."/>
            <person name="Cannon C."/>
            <person name="Castanera R."/>
            <person name="Culley D."/>
            <person name="Daum C."/>
            <person name="Ezra D."/>
            <person name="Gonzalez J."/>
            <person name="Henrissat B."/>
            <person name="Kuo A."/>
            <person name="Liang C."/>
            <person name="Lipzen A."/>
            <person name="Lutzoni F."/>
            <person name="Magnuson J."/>
            <person name="Mondo S."/>
            <person name="Nolan M."/>
            <person name="Ohm R."/>
            <person name="Pangilinan J."/>
            <person name="Park H.-J."/>
            <person name="Ramirez L."/>
            <person name="Alfaro M."/>
            <person name="Sun H."/>
            <person name="Tritt A."/>
            <person name="Yoshinaga Y."/>
            <person name="Zwiers L.-H."/>
            <person name="Turgeon B."/>
            <person name="Goodwin S."/>
            <person name="Spatafora J."/>
            <person name="Crous P."/>
            <person name="Grigoriev I."/>
        </authorList>
    </citation>
    <scope>NUCLEOTIDE SEQUENCE</scope>
    <source>
        <strain evidence="1">CBS 480.64</strain>
    </source>
</reference>
<dbReference type="SUPFAM" id="SSF55874">
    <property type="entry name" value="ATPase domain of HSP90 chaperone/DNA topoisomerase II/histidine kinase"/>
    <property type="match status" value="1"/>
</dbReference>
<name>A0A6A7BRQ6_9PEZI</name>
<evidence type="ECO:0000313" key="1">
    <source>
        <dbReference type="EMBL" id="KAF2857188.1"/>
    </source>
</evidence>
<dbReference type="OrthoDB" id="10261737at2759"/>
<dbReference type="AlphaFoldDB" id="A0A6A7BRQ6"/>
<evidence type="ECO:0000313" key="2">
    <source>
        <dbReference type="Proteomes" id="UP000799421"/>
    </source>
</evidence>
<gene>
    <name evidence="1" type="ORF">K470DRAFT_273503</name>
</gene>
<dbReference type="InterPro" id="IPR036890">
    <property type="entry name" value="HATPase_C_sf"/>
</dbReference>
<dbReference type="Proteomes" id="UP000799421">
    <property type="component" value="Unassembled WGS sequence"/>
</dbReference>
<accession>A0A6A7BRQ6</accession>
<sequence>MIPATIATAVAPETIAKVTRLFNNTAFDVVTELFQNARRAGALAVAVLIQSGGPDTLLHIIDDGHGIDDPASIVTLGRSGWSDETRRMEDPAGMGVFSLAGRDVMVRSFSRPDRQGWMAHIPASAWETSRPIAISPDPISRGTAITIKVPDSWLKTLADDVAKAAKHYPLPVTLDGKALPREDWLADAVHIEEWNGTRIGIFQKHPSSYSTHDGRLNFHGLTIPCKLPDVQEVDRGHHWVARVDIFDAPQIQLVLPARKEAIENDGLTELRRAVSVAIYRAIAAQGSHRLSAERWREAVDLGVDLPEAAAYLFAWSAPAADSGRNYASGERTTDTAMVVMSDFDALVAQPAAEAIATHNPFGGPLVMAQDAFTGYRWYDVLARVDDLRFRIVQGDLDFVVSATLDAPAEAEDGWVDAITLEATISHAGASIEASTAADVAFAPDEWTCNSVDGTSIFVCRGSSRTALAVADLFERASFEPSSDSDADSYDTQLERFQADAAERIIGLLEGDDAALESRIRDKLSGHYFMVPADRTVTVVINRERLEVKIVERAAPPTDTNEEGATALLIELHARGQAPDLVLSADTGNEKPETYDYLDIIRPWMRDRGIRFELVSYMPKRFKHWPPYFGILEMCLTNATLPSKSLGGSSCSLKYKKAPQDAFLKTWQPAVEAWDRGQRVIRLIGYDAGPRDTARANHALTIDDPLYECRSPLRDWQWHRPRCVSRIETEGLPVPPKSACILCIANKPDEIRSLPPWCLRLIVLVEARAAPRLHTVEGLWRKSTRTRPGSMTAFIRAEGLLGAEEVDRIVRDAPTDLIRFQDVAAAIPVGERPKMGEWLDRFHLAFAERGRGHPDTLAA</sequence>
<protein>
    <recommendedName>
        <fullName evidence="3">ATP-binding protein</fullName>
    </recommendedName>
</protein>
<evidence type="ECO:0008006" key="3">
    <source>
        <dbReference type="Google" id="ProtNLM"/>
    </source>
</evidence>
<proteinExistence type="predicted"/>
<dbReference type="Gene3D" id="3.30.565.10">
    <property type="entry name" value="Histidine kinase-like ATPase, C-terminal domain"/>
    <property type="match status" value="1"/>
</dbReference>
<organism evidence="1 2">
    <name type="scientific">Piedraia hortae CBS 480.64</name>
    <dbReference type="NCBI Taxonomy" id="1314780"/>
    <lineage>
        <taxon>Eukaryota</taxon>
        <taxon>Fungi</taxon>
        <taxon>Dikarya</taxon>
        <taxon>Ascomycota</taxon>
        <taxon>Pezizomycotina</taxon>
        <taxon>Dothideomycetes</taxon>
        <taxon>Dothideomycetidae</taxon>
        <taxon>Capnodiales</taxon>
        <taxon>Piedraiaceae</taxon>
        <taxon>Piedraia</taxon>
    </lineage>
</organism>
<dbReference type="EMBL" id="MU006060">
    <property type="protein sequence ID" value="KAF2857188.1"/>
    <property type="molecule type" value="Genomic_DNA"/>
</dbReference>